<evidence type="ECO:0000313" key="2">
    <source>
        <dbReference type="EMBL" id="KAK9111673.1"/>
    </source>
</evidence>
<protein>
    <submittedName>
        <fullName evidence="2">Uncharacterized protein</fullName>
    </submittedName>
</protein>
<dbReference type="EMBL" id="JBBNAG010000008">
    <property type="protein sequence ID" value="KAK9111673.1"/>
    <property type="molecule type" value="Genomic_DNA"/>
</dbReference>
<organism evidence="2 3">
    <name type="scientific">Stephania cephalantha</name>
    <dbReference type="NCBI Taxonomy" id="152367"/>
    <lineage>
        <taxon>Eukaryota</taxon>
        <taxon>Viridiplantae</taxon>
        <taxon>Streptophyta</taxon>
        <taxon>Embryophyta</taxon>
        <taxon>Tracheophyta</taxon>
        <taxon>Spermatophyta</taxon>
        <taxon>Magnoliopsida</taxon>
        <taxon>Ranunculales</taxon>
        <taxon>Menispermaceae</taxon>
        <taxon>Menispermoideae</taxon>
        <taxon>Cissampelideae</taxon>
        <taxon>Stephania</taxon>
    </lineage>
</organism>
<evidence type="ECO:0000256" key="1">
    <source>
        <dbReference type="SAM" id="MobiDB-lite"/>
    </source>
</evidence>
<proteinExistence type="predicted"/>
<name>A0AAP0IAE4_9MAGN</name>
<reference evidence="2 3" key="1">
    <citation type="submission" date="2024-01" db="EMBL/GenBank/DDBJ databases">
        <title>Genome assemblies of Stephania.</title>
        <authorList>
            <person name="Yang L."/>
        </authorList>
    </citation>
    <scope>NUCLEOTIDE SEQUENCE [LARGE SCALE GENOMIC DNA]</scope>
    <source>
        <strain evidence="2">JXDWG</strain>
        <tissue evidence="2">Leaf</tissue>
    </source>
</reference>
<dbReference type="Proteomes" id="UP001419268">
    <property type="component" value="Unassembled WGS sequence"/>
</dbReference>
<comment type="caution">
    <text evidence="2">The sequence shown here is derived from an EMBL/GenBank/DDBJ whole genome shotgun (WGS) entry which is preliminary data.</text>
</comment>
<feature type="region of interest" description="Disordered" evidence="1">
    <location>
        <begin position="1"/>
        <end position="20"/>
    </location>
</feature>
<sequence>MENDHTVWARRGEGEKRKNGAVESASWSCTYGARMDYVGRRAHYKEKIHTKGQSCGGAVTLHT</sequence>
<accession>A0AAP0IAE4</accession>
<dbReference type="AlphaFoldDB" id="A0AAP0IAE4"/>
<evidence type="ECO:0000313" key="3">
    <source>
        <dbReference type="Proteomes" id="UP001419268"/>
    </source>
</evidence>
<gene>
    <name evidence="2" type="ORF">Scep_019192</name>
</gene>
<keyword evidence="3" id="KW-1185">Reference proteome</keyword>